<organism evidence="2 3">
    <name type="scientific">Nonomuraea rubra</name>
    <dbReference type="NCBI Taxonomy" id="46180"/>
    <lineage>
        <taxon>Bacteria</taxon>
        <taxon>Bacillati</taxon>
        <taxon>Actinomycetota</taxon>
        <taxon>Actinomycetes</taxon>
        <taxon>Streptosporangiales</taxon>
        <taxon>Streptosporangiaceae</taxon>
        <taxon>Nonomuraea</taxon>
    </lineage>
</organism>
<name>A0A7X0NY40_9ACTN</name>
<dbReference type="Proteomes" id="UP000565579">
    <property type="component" value="Unassembled WGS sequence"/>
</dbReference>
<reference evidence="2 3" key="1">
    <citation type="submission" date="2020-08" db="EMBL/GenBank/DDBJ databases">
        <title>Sequencing the genomes of 1000 actinobacteria strains.</title>
        <authorList>
            <person name="Klenk H.-P."/>
        </authorList>
    </citation>
    <scope>NUCLEOTIDE SEQUENCE [LARGE SCALE GENOMIC DNA]</scope>
    <source>
        <strain evidence="2 3">DSM 43768</strain>
    </source>
</reference>
<protein>
    <submittedName>
        <fullName evidence="2">Uncharacterized protein</fullName>
    </submittedName>
</protein>
<evidence type="ECO:0000313" key="3">
    <source>
        <dbReference type="Proteomes" id="UP000565579"/>
    </source>
</evidence>
<proteinExistence type="predicted"/>
<keyword evidence="3" id="KW-1185">Reference proteome</keyword>
<accession>A0A7X0NY40</accession>
<dbReference type="EMBL" id="JACHMI010000001">
    <property type="protein sequence ID" value="MBB6551677.1"/>
    <property type="molecule type" value="Genomic_DNA"/>
</dbReference>
<gene>
    <name evidence="2" type="ORF">HD593_006472</name>
</gene>
<comment type="caution">
    <text evidence="2">The sequence shown here is derived from an EMBL/GenBank/DDBJ whole genome shotgun (WGS) entry which is preliminary data.</text>
</comment>
<dbReference type="AlphaFoldDB" id="A0A7X0NY40"/>
<sequence>MQRTYRLWPTRCRPKPQSWPGAAAREAGRSAWSSSSSTAPGARRGTQARSAVSVAS</sequence>
<feature type="compositionally biased region" description="Polar residues" evidence="1">
    <location>
        <begin position="47"/>
        <end position="56"/>
    </location>
</feature>
<feature type="compositionally biased region" description="Low complexity" evidence="1">
    <location>
        <begin position="21"/>
        <end position="45"/>
    </location>
</feature>
<feature type="region of interest" description="Disordered" evidence="1">
    <location>
        <begin position="1"/>
        <end position="56"/>
    </location>
</feature>
<evidence type="ECO:0000256" key="1">
    <source>
        <dbReference type="SAM" id="MobiDB-lite"/>
    </source>
</evidence>
<evidence type="ECO:0000313" key="2">
    <source>
        <dbReference type="EMBL" id="MBB6551677.1"/>
    </source>
</evidence>